<feature type="region of interest" description="Disordered" evidence="5">
    <location>
        <begin position="533"/>
        <end position="561"/>
    </location>
</feature>
<dbReference type="PANTHER" id="PTHR37467">
    <property type="entry name" value="EXPORTED CALCIUM-BINDING GLYCOPROTEIN-RELATED"/>
    <property type="match status" value="1"/>
</dbReference>
<comment type="subcellular location">
    <subcellularLocation>
        <location evidence="1">Secreted</location>
    </subcellularLocation>
</comment>
<keyword evidence="6" id="KW-0812">Transmembrane</keyword>
<keyword evidence="6" id="KW-1133">Transmembrane helix</keyword>
<keyword evidence="8" id="KW-1185">Reference proteome</keyword>
<keyword evidence="4" id="KW-0106">Calcium</keyword>
<feature type="transmembrane region" description="Helical" evidence="6">
    <location>
        <begin position="566"/>
        <end position="587"/>
    </location>
</feature>
<evidence type="ECO:0000256" key="1">
    <source>
        <dbReference type="ARBA" id="ARBA00004613"/>
    </source>
</evidence>
<protein>
    <submittedName>
        <fullName evidence="7">Uncharacterized protein</fullName>
    </submittedName>
</protein>
<dbReference type="EMBL" id="CP042905">
    <property type="protein sequence ID" value="QEE15435.1"/>
    <property type="molecule type" value="Genomic_DNA"/>
</dbReference>
<dbReference type="Gene3D" id="4.10.1080.10">
    <property type="entry name" value="TSP type-3 repeat"/>
    <property type="match status" value="1"/>
</dbReference>
<evidence type="ECO:0000256" key="5">
    <source>
        <dbReference type="SAM" id="MobiDB-lite"/>
    </source>
</evidence>
<evidence type="ECO:0000256" key="2">
    <source>
        <dbReference type="ARBA" id="ARBA00022525"/>
    </source>
</evidence>
<dbReference type="GO" id="GO:0005509">
    <property type="term" value="F:calcium ion binding"/>
    <property type="evidence" value="ECO:0007669"/>
    <property type="project" value="InterPro"/>
</dbReference>
<sequence length="592" mass="66502">MKKKIKNIIDTRKIVIFLFLIGIISQNIPQLNQKGQNPTTYIETPTNFLQFNTINSPPQTADQGFDLQEIGEWHDTDSDSRCVVVKDGFAYVGGNNNGFQVINVSSPSDPLNISEYDLGRDINDICIQGDYLYLAEAGWGLYIYDLTNASNLIEMGHKTIYYFALGVSVQDDFVYLTCSYGLVIVNASNPTNPFIIGEYEAIAPVQNVEIKGNYAYLLEEFNRIEIVDISDPENIIKVSQINAKVYDLFIDEEYGYIACYEGLIITDISDPENPFEVGSLKESFSASKIFINNPYAYVLVGDDGLLVLDISDPENPFEVDHLDNGKYTYDVFAEGNYIYVANGTSGLEIIYDGDFDNDHLSDDDEIVNGCDPYDWDTDNDLMPDGWEVLHSLDPLDPNADEDPDNDNLNNIGEYTHGTNPNNDDTDSDNLTDGVEVSTYFTDPLNPDTDEDGLTDGEEIYTYFTNPRSEDTDGDGLFDEEEINNYFTDPNNNDTDFDNLNDRMELFHETDPLNPDSDGDGLTDGEEIYIYFTNPRSEDTDGDGWSDKQEINRGTDPNDENDPQNPFLYGLYFAAPILSIGIVSAVLVKKFKK</sequence>
<dbReference type="InterPro" id="IPR013211">
    <property type="entry name" value="LVIVD"/>
</dbReference>
<gene>
    <name evidence="7" type="ORF">DSAG12_01260</name>
</gene>
<reference evidence="7 8" key="2">
    <citation type="journal article" date="2024" name="Int. J. Syst. Evol. Microbiol.">
        <title>Promethearchaeum syntrophicum gen. nov., sp. nov., an anaerobic, obligately syntrophic archaeon, the first isolate of the lineage 'Asgard' archaea, and proposal of the new archaeal phylum Promethearchaeota phyl. nov. and kingdom Promethearchaeati regn. nov.</title>
        <authorList>
            <person name="Imachi H."/>
            <person name="Nobu M.K."/>
            <person name="Kato S."/>
            <person name="Takaki Y."/>
            <person name="Miyazaki M."/>
            <person name="Miyata M."/>
            <person name="Ogawara M."/>
            <person name="Saito Y."/>
            <person name="Sakai S."/>
            <person name="Tahara Y.O."/>
            <person name="Takano Y."/>
            <person name="Tasumi E."/>
            <person name="Uematsu K."/>
            <person name="Yoshimura T."/>
            <person name="Itoh T."/>
            <person name="Ohkuma M."/>
            <person name="Takai K."/>
        </authorList>
    </citation>
    <scope>NUCLEOTIDE SEQUENCE [LARGE SCALE GENOMIC DNA]</scope>
    <source>
        <strain evidence="7 8">MK-D1</strain>
    </source>
</reference>
<dbReference type="InterPro" id="IPR053180">
    <property type="entry name" value="Ca-binding_acidic-repeat"/>
</dbReference>
<dbReference type="Pfam" id="PF18884">
    <property type="entry name" value="TSP3_bac"/>
    <property type="match status" value="4"/>
</dbReference>
<dbReference type="RefSeq" id="WP_162306597.1">
    <property type="nucleotide sequence ID" value="NZ_CP042905.2"/>
</dbReference>
<evidence type="ECO:0000256" key="6">
    <source>
        <dbReference type="SAM" id="Phobius"/>
    </source>
</evidence>
<dbReference type="KEGG" id="psyt:DSAG12_01260"/>
<organism evidence="7 8">
    <name type="scientific">Promethearchaeum syntrophicum</name>
    <dbReference type="NCBI Taxonomy" id="2594042"/>
    <lineage>
        <taxon>Archaea</taxon>
        <taxon>Promethearchaeati</taxon>
        <taxon>Promethearchaeota</taxon>
        <taxon>Promethearchaeia</taxon>
        <taxon>Promethearchaeales</taxon>
        <taxon>Promethearchaeaceae</taxon>
        <taxon>Promethearchaeum</taxon>
    </lineage>
</organism>
<evidence type="ECO:0000256" key="3">
    <source>
        <dbReference type="ARBA" id="ARBA00022729"/>
    </source>
</evidence>
<evidence type="ECO:0000256" key="4">
    <source>
        <dbReference type="ARBA" id="ARBA00022837"/>
    </source>
</evidence>
<dbReference type="Pfam" id="PF08309">
    <property type="entry name" value="LVIVD"/>
    <property type="match status" value="7"/>
</dbReference>
<keyword evidence="2" id="KW-0964">Secreted</keyword>
<reference evidence="7 8" key="1">
    <citation type="journal article" date="2020" name="Nature">
        <title>Isolation of an archaeon at the prokaryote-eukaryote interface.</title>
        <authorList>
            <person name="Imachi H."/>
            <person name="Nobu M.K."/>
            <person name="Nakahara N."/>
            <person name="Morono Y."/>
            <person name="Ogawara M."/>
            <person name="Takaki Y."/>
            <person name="Takano Y."/>
            <person name="Uematsu K."/>
            <person name="Ikuta T."/>
            <person name="Ito M."/>
            <person name="Matsui Y."/>
            <person name="Miyazaki M."/>
            <person name="Murata K."/>
            <person name="Saito Y."/>
            <person name="Sakai S."/>
            <person name="Song C."/>
            <person name="Tasumi E."/>
            <person name="Yamanaka Y."/>
            <person name="Yamaguchi T."/>
            <person name="Kamagata Y."/>
            <person name="Tamaki H."/>
            <person name="Takai K."/>
        </authorList>
    </citation>
    <scope>NUCLEOTIDE SEQUENCE [LARGE SCALE GENOMIC DNA]</scope>
    <source>
        <strain evidence="7 8">MK-D1</strain>
    </source>
</reference>
<dbReference type="OrthoDB" id="104719at2157"/>
<dbReference type="AlphaFoldDB" id="A0A5B9D8V8"/>
<feature type="region of interest" description="Disordered" evidence="5">
    <location>
        <begin position="393"/>
        <end position="429"/>
    </location>
</feature>
<accession>A0A5B9D8V8</accession>
<evidence type="ECO:0000313" key="7">
    <source>
        <dbReference type="EMBL" id="QEE15435.1"/>
    </source>
</evidence>
<dbReference type="GeneID" id="41329252"/>
<dbReference type="SUPFAM" id="SSF101908">
    <property type="entry name" value="Putative isomerase YbhE"/>
    <property type="match status" value="1"/>
</dbReference>
<dbReference type="PANTHER" id="PTHR37467:SF1">
    <property type="entry name" value="EXPORTED CALCIUM-BINDING GLYCOPROTEIN"/>
    <property type="match status" value="1"/>
</dbReference>
<dbReference type="InterPro" id="IPR028974">
    <property type="entry name" value="TSP_type-3_rpt"/>
</dbReference>
<name>A0A5B9D8V8_9ARCH</name>
<evidence type="ECO:0000313" key="8">
    <source>
        <dbReference type="Proteomes" id="UP000321408"/>
    </source>
</evidence>
<proteinExistence type="predicted"/>
<dbReference type="InterPro" id="IPR059100">
    <property type="entry name" value="TSP3_bac"/>
</dbReference>
<dbReference type="Proteomes" id="UP000321408">
    <property type="component" value="Chromosome"/>
</dbReference>
<keyword evidence="6" id="KW-0472">Membrane</keyword>
<keyword evidence="3" id="KW-0732">Signal</keyword>